<dbReference type="InterPro" id="IPR000235">
    <property type="entry name" value="Ribosomal_uS7"/>
</dbReference>
<dbReference type="GeneID" id="108736146"/>
<comment type="similarity">
    <text evidence="2">Belongs to the universal ribosomal protein uS7 family.</text>
</comment>
<organism evidence="10 11">
    <name type="scientific">Agrilus planipennis</name>
    <name type="common">Emerald ash borer</name>
    <name type="synonym">Agrilus marcopoli</name>
    <dbReference type="NCBI Taxonomy" id="224129"/>
    <lineage>
        <taxon>Eukaryota</taxon>
        <taxon>Metazoa</taxon>
        <taxon>Ecdysozoa</taxon>
        <taxon>Arthropoda</taxon>
        <taxon>Hexapoda</taxon>
        <taxon>Insecta</taxon>
        <taxon>Pterygota</taxon>
        <taxon>Neoptera</taxon>
        <taxon>Endopterygota</taxon>
        <taxon>Coleoptera</taxon>
        <taxon>Polyphaga</taxon>
        <taxon>Elateriformia</taxon>
        <taxon>Buprestoidea</taxon>
        <taxon>Buprestidae</taxon>
        <taxon>Agrilinae</taxon>
        <taxon>Agrilus</taxon>
    </lineage>
</organism>
<dbReference type="PIRSF" id="PIRSF002122">
    <property type="entry name" value="RPS7p_RPS7a_RPS5e_RPS7o"/>
    <property type="match status" value="1"/>
</dbReference>
<dbReference type="KEGG" id="apln:108736146"/>
<dbReference type="OrthoDB" id="9972728at2759"/>
<evidence type="ECO:0000256" key="3">
    <source>
        <dbReference type="ARBA" id="ARBA00022946"/>
    </source>
</evidence>
<evidence type="ECO:0000256" key="5">
    <source>
        <dbReference type="ARBA" id="ARBA00023128"/>
    </source>
</evidence>
<sequence length="232" mass="27092">MASLKRIFFGKHSFINQRNSIYSLIQQNGMSQYPSYYIQPVYRKEAQEELEKSGEIMKITHVPTRAALNDQTSSVYQDELVNLFINYVMRDGLKTLARGLVEKSFENIKRIQLEKYHKAKTEAEKQAIEINPKNIFHQAVNNCKPLLYLTPIKRGGVKYQVPVPIPDKRSQFLSMKWLIEAAREKERTVHFPEKLAYELIDAASNTGKVVKRKLDLHKQCEANRAYAHYRWS</sequence>
<dbReference type="InterPro" id="IPR036823">
    <property type="entry name" value="Ribosomal_uS7_dom_sf"/>
</dbReference>
<keyword evidence="4 11" id="KW-0689">Ribosomal protein</keyword>
<evidence type="ECO:0000256" key="7">
    <source>
        <dbReference type="ARBA" id="ARBA00039306"/>
    </source>
</evidence>
<dbReference type="CTD" id="51081"/>
<accession>A0A1W4WTZ3</accession>
<dbReference type="Proteomes" id="UP000192223">
    <property type="component" value="Unplaced"/>
</dbReference>
<keyword evidence="10" id="KW-1185">Reference proteome</keyword>
<dbReference type="STRING" id="224129.A0A1W4WTZ3"/>
<dbReference type="Pfam" id="PF00177">
    <property type="entry name" value="Ribosomal_S7"/>
    <property type="match status" value="1"/>
</dbReference>
<dbReference type="Gene3D" id="1.10.455.10">
    <property type="entry name" value="Ribosomal protein S7 domain"/>
    <property type="match status" value="1"/>
</dbReference>
<keyword evidence="6" id="KW-0687">Ribonucleoprotein</keyword>
<dbReference type="GO" id="GO:0005743">
    <property type="term" value="C:mitochondrial inner membrane"/>
    <property type="evidence" value="ECO:0007669"/>
    <property type="project" value="UniProtKB-ARBA"/>
</dbReference>
<dbReference type="AlphaFoldDB" id="A0A1W4WTZ3"/>
<evidence type="ECO:0000313" key="11">
    <source>
        <dbReference type="RefSeq" id="XP_018323967.1"/>
    </source>
</evidence>
<evidence type="ECO:0000313" key="10">
    <source>
        <dbReference type="Proteomes" id="UP000192223"/>
    </source>
</evidence>
<dbReference type="RefSeq" id="XP_018323967.1">
    <property type="nucleotide sequence ID" value="XM_018468465.1"/>
</dbReference>
<protein>
    <recommendedName>
        <fullName evidence="7">Small ribosomal subunit protein uS7m</fullName>
    </recommendedName>
    <alternativeName>
        <fullName evidence="8">28S ribosomal protein S7, mitochondrial</fullName>
    </alternativeName>
</protein>
<dbReference type="FunFam" id="1.10.455.10:FF:000004">
    <property type="entry name" value="28S ribosomal protein S7, mitochondrial"/>
    <property type="match status" value="1"/>
</dbReference>
<evidence type="ECO:0000256" key="6">
    <source>
        <dbReference type="ARBA" id="ARBA00023274"/>
    </source>
</evidence>
<dbReference type="GO" id="GO:0044391">
    <property type="term" value="C:ribosomal subunit"/>
    <property type="evidence" value="ECO:0007669"/>
    <property type="project" value="UniProtKB-ARBA"/>
</dbReference>
<reference evidence="11" key="1">
    <citation type="submission" date="2025-08" db="UniProtKB">
        <authorList>
            <consortium name="RefSeq"/>
        </authorList>
    </citation>
    <scope>IDENTIFICATION</scope>
    <source>
        <tissue evidence="11">Entire body</tissue>
    </source>
</reference>
<dbReference type="CDD" id="cd14870">
    <property type="entry name" value="uS7_Mitochondria_Mammalian"/>
    <property type="match status" value="1"/>
</dbReference>
<evidence type="ECO:0000256" key="8">
    <source>
        <dbReference type="ARBA" id="ARBA00041309"/>
    </source>
</evidence>
<keyword evidence="3" id="KW-0809">Transit peptide</keyword>
<gene>
    <name evidence="11" type="primary">LOC108736146</name>
</gene>
<evidence type="ECO:0000256" key="2">
    <source>
        <dbReference type="ARBA" id="ARBA00007151"/>
    </source>
</evidence>
<dbReference type="InterPro" id="IPR023798">
    <property type="entry name" value="Ribosomal_uS7_dom"/>
</dbReference>
<proteinExistence type="inferred from homology"/>
<evidence type="ECO:0000256" key="1">
    <source>
        <dbReference type="ARBA" id="ARBA00004173"/>
    </source>
</evidence>
<evidence type="ECO:0000259" key="9">
    <source>
        <dbReference type="Pfam" id="PF00177"/>
    </source>
</evidence>
<dbReference type="FunCoup" id="A0A1W4WTZ3">
    <property type="interactions" value="606"/>
</dbReference>
<dbReference type="GO" id="GO:0005759">
    <property type="term" value="C:mitochondrial matrix"/>
    <property type="evidence" value="ECO:0007669"/>
    <property type="project" value="UniProtKB-ARBA"/>
</dbReference>
<feature type="domain" description="Small ribosomal subunit protein uS7" evidence="9">
    <location>
        <begin position="61"/>
        <end position="224"/>
    </location>
</feature>
<comment type="subcellular location">
    <subcellularLocation>
        <location evidence="1">Mitochondrion</location>
    </subcellularLocation>
</comment>
<dbReference type="SUPFAM" id="SSF47973">
    <property type="entry name" value="Ribosomal protein S7"/>
    <property type="match status" value="1"/>
</dbReference>
<dbReference type="GO" id="GO:0006412">
    <property type="term" value="P:translation"/>
    <property type="evidence" value="ECO:0007669"/>
    <property type="project" value="InterPro"/>
</dbReference>
<evidence type="ECO:0000256" key="4">
    <source>
        <dbReference type="ARBA" id="ARBA00022980"/>
    </source>
</evidence>
<name>A0A1W4WTZ3_AGRPL</name>
<dbReference type="InParanoid" id="A0A1W4WTZ3"/>
<dbReference type="PANTHER" id="PTHR11205">
    <property type="entry name" value="RIBOSOMAL PROTEIN S7"/>
    <property type="match status" value="1"/>
</dbReference>
<keyword evidence="5" id="KW-0496">Mitochondrion</keyword>